<comment type="caution">
    <text evidence="6">The sequence shown here is derived from an EMBL/GenBank/DDBJ whole genome shotgun (WGS) entry which is preliminary data.</text>
</comment>
<keyword evidence="3" id="KW-0378">Hydrolase</keyword>
<name>A0ABW7ENV3_9BURK</name>
<dbReference type="InterPro" id="IPR007312">
    <property type="entry name" value="Phosphoesterase"/>
</dbReference>
<feature type="region of interest" description="Disordered" evidence="4">
    <location>
        <begin position="707"/>
        <end position="730"/>
    </location>
</feature>
<evidence type="ECO:0000256" key="1">
    <source>
        <dbReference type="ARBA" id="ARBA00009717"/>
    </source>
</evidence>
<feature type="domain" description="Bacterial phospholipase C C-terminal" evidence="5">
    <location>
        <begin position="529"/>
        <end position="612"/>
    </location>
</feature>
<comment type="similarity">
    <text evidence="1">Belongs to the bacterial phospholipase C family.</text>
</comment>
<dbReference type="Pfam" id="PF04185">
    <property type="entry name" value="Phosphoesterase"/>
    <property type="match status" value="1"/>
</dbReference>
<dbReference type="EC" id="3.1.4.3" evidence="2"/>
<evidence type="ECO:0000256" key="2">
    <source>
        <dbReference type="ARBA" id="ARBA00012018"/>
    </source>
</evidence>
<dbReference type="EMBL" id="JBIGHY010000005">
    <property type="protein sequence ID" value="MFG6415154.1"/>
    <property type="molecule type" value="Genomic_DNA"/>
</dbReference>
<dbReference type="Proteomes" id="UP001606300">
    <property type="component" value="Unassembled WGS sequence"/>
</dbReference>
<dbReference type="Pfam" id="PF05506">
    <property type="entry name" value="PLipase_C_C"/>
    <property type="match status" value="2"/>
</dbReference>
<dbReference type="PANTHER" id="PTHR31956">
    <property type="entry name" value="NON-SPECIFIC PHOSPHOLIPASE C4-RELATED"/>
    <property type="match status" value="1"/>
</dbReference>
<protein>
    <recommendedName>
        <fullName evidence="2">phospholipase C</fullName>
        <ecNumber evidence="2">3.1.4.3</ecNumber>
    </recommendedName>
</protein>
<dbReference type="CDD" id="cd16014">
    <property type="entry name" value="PLC"/>
    <property type="match status" value="1"/>
</dbReference>
<gene>
    <name evidence="6" type="ORF">ACG02S_14745</name>
</gene>
<dbReference type="PROSITE" id="PS51318">
    <property type="entry name" value="TAT"/>
    <property type="match status" value="1"/>
</dbReference>
<reference evidence="6 7" key="1">
    <citation type="submission" date="2024-09" db="EMBL/GenBank/DDBJ databases">
        <title>Novel species of the genus Pelomonas and Roseateles isolated from streams.</title>
        <authorList>
            <person name="Lu H."/>
        </authorList>
    </citation>
    <scope>NUCLEOTIDE SEQUENCE [LARGE SCALE GENOMIC DNA]</scope>
    <source>
        <strain evidence="6 7">DC23W</strain>
    </source>
</reference>
<keyword evidence="7" id="KW-1185">Reference proteome</keyword>
<evidence type="ECO:0000256" key="4">
    <source>
        <dbReference type="SAM" id="MobiDB-lite"/>
    </source>
</evidence>
<evidence type="ECO:0000256" key="3">
    <source>
        <dbReference type="ARBA" id="ARBA00022801"/>
    </source>
</evidence>
<dbReference type="InterPro" id="IPR017850">
    <property type="entry name" value="Alkaline_phosphatase_core_sf"/>
</dbReference>
<dbReference type="InterPro" id="IPR017767">
    <property type="entry name" value="PC-PLC"/>
</dbReference>
<dbReference type="RefSeq" id="WP_394471225.1">
    <property type="nucleotide sequence ID" value="NZ_JBIGHY010000005.1"/>
</dbReference>
<evidence type="ECO:0000313" key="6">
    <source>
        <dbReference type="EMBL" id="MFG6415154.1"/>
    </source>
</evidence>
<dbReference type="Gene3D" id="3.40.720.10">
    <property type="entry name" value="Alkaline Phosphatase, subunit A"/>
    <property type="match status" value="2"/>
</dbReference>
<evidence type="ECO:0000259" key="5">
    <source>
        <dbReference type="Pfam" id="PF05506"/>
    </source>
</evidence>
<accession>A0ABW7ENV3</accession>
<feature type="domain" description="Bacterial phospholipase C C-terminal" evidence="5">
    <location>
        <begin position="625"/>
        <end position="706"/>
    </location>
</feature>
<dbReference type="InterPro" id="IPR008475">
    <property type="entry name" value="PLipase_C_C"/>
</dbReference>
<dbReference type="InterPro" id="IPR006311">
    <property type="entry name" value="TAT_signal"/>
</dbReference>
<dbReference type="NCBIfam" id="TIGR03396">
    <property type="entry name" value="PC_PLC"/>
    <property type="match status" value="1"/>
</dbReference>
<organism evidence="6 7">
    <name type="scientific">Pelomonas dachongensis</name>
    <dbReference type="NCBI Taxonomy" id="3299029"/>
    <lineage>
        <taxon>Bacteria</taxon>
        <taxon>Pseudomonadati</taxon>
        <taxon>Pseudomonadota</taxon>
        <taxon>Betaproteobacteria</taxon>
        <taxon>Burkholderiales</taxon>
        <taxon>Sphaerotilaceae</taxon>
        <taxon>Roseateles</taxon>
    </lineage>
</organism>
<sequence length="730" mass="79869">MSSQPDRRGFLRAVGQGVAASAALASFPPVIQRALAIPAHTRSGTLHDVEHIVILTQENRSFDHYFGTLPGVRGFADPFPAPTLDRPGTFTGKTVFVQPNGGGAKVPGRPDWGGQRAAISPFHLNTQQDFAVMRVAGTPHSWNDAQAAWDHGRMNNWPAAKQAHSLGYYKEADLPFQFALARAFTVCDAYHCATQTGTNTNRLFLWSGNNDPQALGGGPSTDNSHDWFNENPLTDYTWTTYPERLQAAGIRWQVYQNMEDNFTDNPLAGFRPFRDAWYGRPGASAVLRERGIATRDLDKLKADVLANQLPQVSWIVATAEGSEHPGPSSPASGADYTARVLEALTANPEVWAKTVLFINFDENDGFFDHMPPPAVPSYLAYDADPGKAQLAGASTVDTTGEYHHVLNGSNPAYQHRPYGLGPRVPMYIVSPWSKGGWVNSQVHDHSSVLRFIEARFGVQEPLITPWRRAVSGDLTGCFDFARPEDSAFLQDLPATAALRARALTLPGTKMPATPTSLVTPVQDAGLRMARALPYELQVQASASATGVMLRFENAGDAGAVFHVYDRLALSQPPRRYTVEAGKQLEGRWAGTPGAAYDLWVLGPNGFHRHFIGELPKLGAAQSQPDVRVHADRVYLELVLELRNEGSKPCTFVLSSHRYAAVPDRRWMLAAHSQQTVRIAVDGGHRWYDHSLKVIEVPGFGRRLAGHLENGEPSVSDPAMSGAARLDQTRP</sequence>
<proteinExistence type="inferred from homology"/>
<dbReference type="PANTHER" id="PTHR31956:SF36">
    <property type="entry name" value="NON-HEMOLYTIC PHOSPHOLIPASE C"/>
    <property type="match status" value="1"/>
</dbReference>
<evidence type="ECO:0000313" key="7">
    <source>
        <dbReference type="Proteomes" id="UP001606300"/>
    </source>
</evidence>